<gene>
    <name evidence="10" type="ORF">EDS130_LOCUS3128</name>
    <name evidence="11" type="ORF">XAT740_LOCUS36016</name>
</gene>
<evidence type="ECO:0000256" key="7">
    <source>
        <dbReference type="ARBA" id="ARBA00023136"/>
    </source>
</evidence>
<accession>A0A813QJ97</accession>
<dbReference type="AlphaFoldDB" id="A0A813QJ97"/>
<name>A0A813QJ97_ADIRI</name>
<dbReference type="PANTHER" id="PTHR23292:SF6">
    <property type="entry name" value="FI16602P1-RELATED"/>
    <property type="match status" value="1"/>
</dbReference>
<evidence type="ECO:0000256" key="4">
    <source>
        <dbReference type="ARBA" id="ARBA00005975"/>
    </source>
</evidence>
<dbReference type="OrthoDB" id="4713066at2759"/>
<keyword evidence="12" id="KW-1185">Reference proteome</keyword>
<dbReference type="Proteomes" id="UP000663828">
    <property type="component" value="Unassembled WGS sequence"/>
</dbReference>
<evidence type="ECO:0000256" key="6">
    <source>
        <dbReference type="ARBA" id="ARBA00022833"/>
    </source>
</evidence>
<keyword evidence="6" id="KW-0862">Zinc</keyword>
<evidence type="ECO:0000256" key="1">
    <source>
        <dbReference type="ARBA" id="ARBA00004414"/>
    </source>
</evidence>
<keyword evidence="7 8" id="KW-0472">Membrane</keyword>
<dbReference type="InterPro" id="IPR037519">
    <property type="entry name" value="LITAF_fam"/>
</dbReference>
<evidence type="ECO:0000256" key="5">
    <source>
        <dbReference type="ARBA" id="ARBA00022723"/>
    </source>
</evidence>
<dbReference type="GO" id="GO:0031902">
    <property type="term" value="C:late endosome membrane"/>
    <property type="evidence" value="ECO:0007669"/>
    <property type="project" value="UniProtKB-SubCell"/>
</dbReference>
<evidence type="ECO:0000313" key="10">
    <source>
        <dbReference type="EMBL" id="CAF0767707.1"/>
    </source>
</evidence>
<evidence type="ECO:0000313" key="12">
    <source>
        <dbReference type="Proteomes" id="UP000663828"/>
    </source>
</evidence>
<comment type="similarity">
    <text evidence="4">Belongs to the CDIP1/LITAF family.</text>
</comment>
<dbReference type="GO" id="GO:0005765">
    <property type="term" value="C:lysosomal membrane"/>
    <property type="evidence" value="ECO:0007669"/>
    <property type="project" value="UniProtKB-SubCell"/>
</dbReference>
<comment type="subcellular location">
    <subcellularLocation>
        <location evidence="2">Endosome membrane</location>
        <topology evidence="2">Peripheral membrane protein</topology>
    </subcellularLocation>
    <subcellularLocation>
        <location evidence="1">Late endosome membrane</location>
    </subcellularLocation>
    <subcellularLocation>
        <location evidence="3">Lysosome membrane</location>
        <topology evidence="3">Peripheral membrane protein</topology>
        <orientation evidence="3">Cytoplasmic side</orientation>
    </subcellularLocation>
</comment>
<protein>
    <recommendedName>
        <fullName evidence="9">LITAF domain-containing protein</fullName>
    </recommendedName>
</protein>
<dbReference type="SMART" id="SM00714">
    <property type="entry name" value="LITAF"/>
    <property type="match status" value="1"/>
</dbReference>
<keyword evidence="8" id="KW-1133">Transmembrane helix</keyword>
<dbReference type="Proteomes" id="UP000663852">
    <property type="component" value="Unassembled WGS sequence"/>
</dbReference>
<keyword evidence="5" id="KW-0479">Metal-binding</keyword>
<evidence type="ECO:0000256" key="8">
    <source>
        <dbReference type="SAM" id="Phobius"/>
    </source>
</evidence>
<dbReference type="EMBL" id="CAJNOR010003658">
    <property type="protein sequence ID" value="CAF1435415.1"/>
    <property type="molecule type" value="Genomic_DNA"/>
</dbReference>
<dbReference type="PANTHER" id="PTHR23292">
    <property type="entry name" value="LIPOPOLYSACCHARIDE-INDUCED TUMOR NECROSIS FACTOR-ALPHA FACTOR"/>
    <property type="match status" value="1"/>
</dbReference>
<sequence>MNENYHSAPPPYMDVVGKYPQYVPGERAGAYAVPPQELMPDPNAVKYPGAPIAYAVQSAPLTTFAKNPVHCCCPNCQSLVVTRVEQTSGLLAWLICLFLVIFGCWLGCCLIPFCVSDLQNVQHYCPNCNAYIGEYRPL</sequence>
<evidence type="ECO:0000313" key="13">
    <source>
        <dbReference type="Proteomes" id="UP000663852"/>
    </source>
</evidence>
<evidence type="ECO:0000259" key="9">
    <source>
        <dbReference type="PROSITE" id="PS51837"/>
    </source>
</evidence>
<dbReference type="GO" id="GO:0008270">
    <property type="term" value="F:zinc ion binding"/>
    <property type="evidence" value="ECO:0007669"/>
    <property type="project" value="TreeGrafter"/>
</dbReference>
<evidence type="ECO:0000313" key="11">
    <source>
        <dbReference type="EMBL" id="CAF1435415.1"/>
    </source>
</evidence>
<feature type="domain" description="LITAF" evidence="9">
    <location>
        <begin position="53"/>
        <end position="137"/>
    </location>
</feature>
<dbReference type="PROSITE" id="PS51837">
    <property type="entry name" value="LITAF"/>
    <property type="match status" value="1"/>
</dbReference>
<dbReference type="EMBL" id="CAJNOJ010000008">
    <property type="protein sequence ID" value="CAF0767707.1"/>
    <property type="molecule type" value="Genomic_DNA"/>
</dbReference>
<comment type="caution">
    <text evidence="10">The sequence shown here is derived from an EMBL/GenBank/DDBJ whole genome shotgun (WGS) entry which is preliminary data.</text>
</comment>
<dbReference type="Pfam" id="PF10601">
    <property type="entry name" value="zf-LITAF-like"/>
    <property type="match status" value="1"/>
</dbReference>
<feature type="transmembrane region" description="Helical" evidence="8">
    <location>
        <begin position="90"/>
        <end position="113"/>
    </location>
</feature>
<proteinExistence type="inferred from homology"/>
<evidence type="ECO:0000256" key="2">
    <source>
        <dbReference type="ARBA" id="ARBA00004481"/>
    </source>
</evidence>
<keyword evidence="8" id="KW-0812">Transmembrane</keyword>
<evidence type="ECO:0000256" key="3">
    <source>
        <dbReference type="ARBA" id="ARBA00004630"/>
    </source>
</evidence>
<dbReference type="InterPro" id="IPR006629">
    <property type="entry name" value="LITAF"/>
</dbReference>
<organism evidence="10 13">
    <name type="scientific">Adineta ricciae</name>
    <name type="common">Rotifer</name>
    <dbReference type="NCBI Taxonomy" id="249248"/>
    <lineage>
        <taxon>Eukaryota</taxon>
        <taxon>Metazoa</taxon>
        <taxon>Spiralia</taxon>
        <taxon>Gnathifera</taxon>
        <taxon>Rotifera</taxon>
        <taxon>Eurotatoria</taxon>
        <taxon>Bdelloidea</taxon>
        <taxon>Adinetida</taxon>
        <taxon>Adinetidae</taxon>
        <taxon>Adineta</taxon>
    </lineage>
</organism>
<reference evidence="10" key="1">
    <citation type="submission" date="2021-02" db="EMBL/GenBank/DDBJ databases">
        <authorList>
            <person name="Nowell W R."/>
        </authorList>
    </citation>
    <scope>NUCLEOTIDE SEQUENCE</scope>
</reference>